<keyword evidence="4" id="KW-0275">Fatty acid biosynthesis</keyword>
<reference evidence="5 6" key="1">
    <citation type="submission" date="2020-01" db="EMBL/GenBank/DDBJ databases">
        <title>Whole genome and functional gene identification of agarase of Vibrio HN897.</title>
        <authorList>
            <person name="Liu Y."/>
            <person name="Zhao Z."/>
        </authorList>
    </citation>
    <scope>NUCLEOTIDE SEQUENCE [LARGE SCALE GENOMIC DNA]</scope>
    <source>
        <strain evidence="5 6">HN897</strain>
    </source>
</reference>
<dbReference type="KEGG" id="vas:GT360_18600"/>
<dbReference type="GO" id="GO:0006633">
    <property type="term" value="P:fatty acid biosynthetic process"/>
    <property type="evidence" value="ECO:0007669"/>
    <property type="project" value="UniProtKB-KW"/>
</dbReference>
<dbReference type="InterPro" id="IPR007431">
    <property type="entry name" value="ACP_PD"/>
</dbReference>
<dbReference type="GO" id="GO:0008770">
    <property type="term" value="F:[acyl-carrier-protein] phosphodiesterase activity"/>
    <property type="evidence" value="ECO:0007669"/>
    <property type="project" value="InterPro"/>
</dbReference>
<evidence type="ECO:0000256" key="4">
    <source>
        <dbReference type="ARBA" id="ARBA00023160"/>
    </source>
</evidence>
<gene>
    <name evidence="5" type="ORF">GT360_18600</name>
</gene>
<organism evidence="5 6">
    <name type="scientific">Vibrio astriarenae</name>
    <dbReference type="NCBI Taxonomy" id="1481923"/>
    <lineage>
        <taxon>Bacteria</taxon>
        <taxon>Pseudomonadati</taxon>
        <taxon>Pseudomonadota</taxon>
        <taxon>Gammaproteobacteria</taxon>
        <taxon>Vibrionales</taxon>
        <taxon>Vibrionaceae</taxon>
        <taxon>Vibrio</taxon>
    </lineage>
</organism>
<name>A0A7Z2T8I3_9VIBR</name>
<keyword evidence="6" id="KW-1185">Reference proteome</keyword>
<dbReference type="Proteomes" id="UP000464262">
    <property type="component" value="Chromosome 2"/>
</dbReference>
<evidence type="ECO:0000256" key="2">
    <source>
        <dbReference type="ARBA" id="ARBA00022801"/>
    </source>
</evidence>
<sequence>MNFLAHLHIADHCQSSLLGNLLGDFVKGDPDKQYPQAIANGIRLHRFVDSYTDSHTIVKSSKQWFEKEQRRFAPIALDMFWDHCLAKHWGEFHPAPLRDFVEYSELIVTRSHKPLPERFTQVTQHMWRGRWLESYADFDNIAYALQRMSQRSLRMGVLANCADGLSDHYDQLEEQFFPLYRDVLQQSKLTLL</sequence>
<keyword evidence="4" id="KW-0276">Fatty acid metabolism</keyword>
<evidence type="ECO:0000313" key="5">
    <source>
        <dbReference type="EMBL" id="QIA66172.1"/>
    </source>
</evidence>
<keyword evidence="2" id="KW-0378">Hydrolase</keyword>
<dbReference type="PIRSF" id="PIRSF011489">
    <property type="entry name" value="DUF479"/>
    <property type="match status" value="1"/>
</dbReference>
<dbReference type="PANTHER" id="PTHR38764:SF1">
    <property type="entry name" value="ACYL CARRIER PROTEIN PHOSPHODIESTERASE"/>
    <property type="match status" value="1"/>
</dbReference>
<keyword evidence="3" id="KW-0443">Lipid metabolism</keyword>
<dbReference type="PANTHER" id="PTHR38764">
    <property type="entry name" value="ACYL CARRIER PROTEIN PHOSPHODIESTERASE"/>
    <property type="match status" value="1"/>
</dbReference>
<dbReference type="EMBL" id="CP047476">
    <property type="protein sequence ID" value="QIA66172.1"/>
    <property type="molecule type" value="Genomic_DNA"/>
</dbReference>
<evidence type="ECO:0000256" key="3">
    <source>
        <dbReference type="ARBA" id="ARBA00023098"/>
    </source>
</evidence>
<dbReference type="RefSeq" id="WP_164651157.1">
    <property type="nucleotide sequence ID" value="NZ_CP047476.1"/>
</dbReference>
<accession>A0A7Z2T8I3</accession>
<proteinExistence type="predicted"/>
<protein>
    <submittedName>
        <fullName evidence="5">DUF479 domain-containing protein</fullName>
    </submittedName>
</protein>
<dbReference type="Pfam" id="PF04336">
    <property type="entry name" value="ACP_PD"/>
    <property type="match status" value="1"/>
</dbReference>
<keyword evidence="1" id="KW-0444">Lipid biosynthesis</keyword>
<evidence type="ECO:0000256" key="1">
    <source>
        <dbReference type="ARBA" id="ARBA00022516"/>
    </source>
</evidence>
<evidence type="ECO:0000313" key="6">
    <source>
        <dbReference type="Proteomes" id="UP000464262"/>
    </source>
</evidence>
<dbReference type="AlphaFoldDB" id="A0A7Z2T8I3"/>